<feature type="signal peptide" evidence="1">
    <location>
        <begin position="1"/>
        <end position="19"/>
    </location>
</feature>
<dbReference type="RefSeq" id="WP_132317311.1">
    <property type="nucleotide sequence ID" value="NZ_FWZT01000005.1"/>
</dbReference>
<dbReference type="AlphaFoldDB" id="A0A1Y6BKN9"/>
<evidence type="ECO:0000313" key="3">
    <source>
        <dbReference type="Proteomes" id="UP000192907"/>
    </source>
</evidence>
<evidence type="ECO:0000313" key="2">
    <source>
        <dbReference type="EMBL" id="SMF12943.1"/>
    </source>
</evidence>
<dbReference type="OrthoDB" id="5498019at2"/>
<keyword evidence="1" id="KW-0732">Signal</keyword>
<keyword evidence="3" id="KW-1185">Reference proteome</keyword>
<gene>
    <name evidence="2" type="ORF">SAMN06296036_105200</name>
</gene>
<reference evidence="3" key="1">
    <citation type="submission" date="2017-04" db="EMBL/GenBank/DDBJ databases">
        <authorList>
            <person name="Varghese N."/>
            <person name="Submissions S."/>
        </authorList>
    </citation>
    <scope>NUCLEOTIDE SEQUENCE [LARGE SCALE GENOMIC DNA]</scope>
    <source>
        <strain evidence="3">RKEM611</strain>
    </source>
</reference>
<dbReference type="STRING" id="1513793.SAMN06296036_105200"/>
<evidence type="ECO:0000256" key="1">
    <source>
        <dbReference type="SAM" id="SignalP"/>
    </source>
</evidence>
<accession>A0A1Y6BKN9</accession>
<dbReference type="EMBL" id="FWZT01000005">
    <property type="protein sequence ID" value="SMF12943.1"/>
    <property type="molecule type" value="Genomic_DNA"/>
</dbReference>
<protein>
    <submittedName>
        <fullName evidence="2">Uncharacterized protein</fullName>
    </submittedName>
</protein>
<organism evidence="2 3">
    <name type="scientific">Pseudobacteriovorax antillogorgiicola</name>
    <dbReference type="NCBI Taxonomy" id="1513793"/>
    <lineage>
        <taxon>Bacteria</taxon>
        <taxon>Pseudomonadati</taxon>
        <taxon>Bdellovibrionota</taxon>
        <taxon>Oligoflexia</taxon>
        <taxon>Oligoflexales</taxon>
        <taxon>Pseudobacteriovoracaceae</taxon>
        <taxon>Pseudobacteriovorax</taxon>
    </lineage>
</organism>
<sequence length="308" mass="34854">MKAIAATVMATALLLQASAAPHAWSQSKDSQTFGIPGQALQLLPARASNALSGSEFIRSIRHLSGMDRERAIVDQIMAGNFPSFLRDLKPVTYEHRDWKGRTWTLTTYVMPDYLAVGSDRDYVRVPLNLYSAKRITNTFDFMLPTRKMVDTIYHQAEIKLRPRPMAPGPKMTSTQYFTQHNHTIQSQLVRHQDQPGELVAGHKKDVVQTRKLYRKPRAIAIFGWHKLESSRPIQPLSTVHGAGYADYSHGIRMVSNWAFLQMGNHRELVNLNRIISGRYSWRLISDEGRLAAPKKQFTASLQGTSPKS</sequence>
<name>A0A1Y6BKN9_9BACT</name>
<dbReference type="Proteomes" id="UP000192907">
    <property type="component" value="Unassembled WGS sequence"/>
</dbReference>
<feature type="chain" id="PRO_5013051506" evidence="1">
    <location>
        <begin position="20"/>
        <end position="308"/>
    </location>
</feature>
<proteinExistence type="predicted"/>